<feature type="compositionally biased region" description="Basic residues" evidence="2">
    <location>
        <begin position="53"/>
        <end position="62"/>
    </location>
</feature>
<dbReference type="OrthoDB" id="11138at2157"/>
<dbReference type="KEGG" id="mhaz:BHR79_02010"/>
<dbReference type="Proteomes" id="UP000198669">
    <property type="component" value="Unassembled WGS sequence"/>
</dbReference>
<keyword evidence="7" id="KW-1185">Reference proteome</keyword>
<evidence type="ECO:0000313" key="7">
    <source>
        <dbReference type="Proteomes" id="UP000186879"/>
    </source>
</evidence>
<dbReference type="EMBL" id="CP017921">
    <property type="protein sequence ID" value="APH38381.1"/>
    <property type="molecule type" value="Genomic_DNA"/>
</dbReference>
<evidence type="ECO:0000256" key="2">
    <source>
        <dbReference type="SAM" id="MobiDB-lite"/>
    </source>
</evidence>
<dbReference type="InterPro" id="IPR004451">
    <property type="entry name" value="MJ0586"/>
</dbReference>
<dbReference type="STRING" id="2177.BHR79_02010"/>
<dbReference type="Gene3D" id="1.10.260.40">
    <property type="entry name" value="lambda repressor-like DNA-binding domains"/>
    <property type="match status" value="1"/>
</dbReference>
<proteinExistence type="predicted"/>
<evidence type="ECO:0000313" key="8">
    <source>
        <dbReference type="Proteomes" id="UP000198669"/>
    </source>
</evidence>
<sequence length="160" mass="17812">MQCEICGAEIKGEPFKINVEGSELNACNRCSQYGTSVSTRKPVSRKNAPVRQGIKKSSKPKKNPVTAPTEELIDEYEQTIREAREAKGLTQEELASKIKEKASLIKKIEKGDIVPEDSVRTKLEHALDIELTEKVGEDDWDTNTLNRGTTLGDIVTIKKK</sequence>
<dbReference type="RefSeq" id="WP_072358836.1">
    <property type="nucleotide sequence ID" value="NZ_CP017921.1"/>
</dbReference>
<feature type="region of interest" description="Disordered" evidence="2">
    <location>
        <begin position="38"/>
        <end position="68"/>
    </location>
</feature>
<dbReference type="GeneID" id="30582493"/>
<evidence type="ECO:0000259" key="3">
    <source>
        <dbReference type="PROSITE" id="PS50943"/>
    </source>
</evidence>
<name>A0A1L3Q0R4_9EURY</name>
<dbReference type="EMBL" id="FNMU01000001">
    <property type="protein sequence ID" value="SDW04926.1"/>
    <property type="molecule type" value="Genomic_DNA"/>
</dbReference>
<feature type="domain" description="HTH cro/C1-type" evidence="3">
    <location>
        <begin position="80"/>
        <end position="134"/>
    </location>
</feature>
<accession>A0A1L3Q0R4</accession>
<evidence type="ECO:0000313" key="5">
    <source>
        <dbReference type="EMBL" id="RNI10748.1"/>
    </source>
</evidence>
<dbReference type="Proteomes" id="UP000267921">
    <property type="component" value="Unassembled WGS sequence"/>
</dbReference>
<dbReference type="NCBIfam" id="TIGR00270">
    <property type="entry name" value="multiprotein bridging factor aMBF1"/>
    <property type="match status" value="1"/>
</dbReference>
<reference evidence="6 8" key="2">
    <citation type="submission" date="2016-10" db="EMBL/GenBank/DDBJ databases">
        <authorList>
            <person name="de Groot N.N."/>
        </authorList>
    </citation>
    <scope>NUCLEOTIDE SEQUENCE [LARGE SCALE GENOMIC DNA]</scope>
    <source>
        <strain evidence="6 8">Z-7982</strain>
    </source>
</reference>
<dbReference type="CDD" id="cd00093">
    <property type="entry name" value="HTH_XRE"/>
    <property type="match status" value="1"/>
</dbReference>
<gene>
    <name evidence="4" type="ORF">BHR79_02010</name>
    <name evidence="5" type="ORF">EFE40_00775</name>
    <name evidence="6" type="ORF">SAMN04515625_0227</name>
</gene>
<evidence type="ECO:0000313" key="9">
    <source>
        <dbReference type="Proteomes" id="UP000267921"/>
    </source>
</evidence>
<dbReference type="GO" id="GO:0003677">
    <property type="term" value="F:DNA binding"/>
    <property type="evidence" value="ECO:0007669"/>
    <property type="project" value="UniProtKB-KW"/>
</dbReference>
<keyword evidence="1" id="KW-0238">DNA-binding</keyword>
<dbReference type="SMART" id="SM00530">
    <property type="entry name" value="HTH_XRE"/>
    <property type="match status" value="1"/>
</dbReference>
<evidence type="ECO:0000313" key="4">
    <source>
        <dbReference type="EMBL" id="APH38381.1"/>
    </source>
</evidence>
<dbReference type="InterPro" id="IPR010982">
    <property type="entry name" value="Lambda_DNA-bd_dom_sf"/>
</dbReference>
<protein>
    <submittedName>
        <fullName evidence="4">TIGR00270 family protein</fullName>
    </submittedName>
    <submittedName>
        <fullName evidence="6">Transcriptional regulator, XRE family</fullName>
    </submittedName>
</protein>
<dbReference type="AlphaFoldDB" id="A0A1L3Q0R4"/>
<dbReference type="Proteomes" id="UP000186879">
    <property type="component" value="Chromosome"/>
</dbReference>
<dbReference type="Pfam" id="PF01381">
    <property type="entry name" value="HTH_3"/>
    <property type="match status" value="1"/>
</dbReference>
<dbReference type="PANTHER" id="PTHR10245:SF15">
    <property type="entry name" value="ENDOTHELIAL DIFFERENTIATION-RELATED FACTOR 1"/>
    <property type="match status" value="1"/>
</dbReference>
<reference evidence="4 7" key="1">
    <citation type="submission" date="2016-10" db="EMBL/GenBank/DDBJ databases">
        <title>Methanohalophilus halophilus.</title>
        <authorList>
            <person name="L'haridon S."/>
        </authorList>
    </citation>
    <scope>NUCLEOTIDE SEQUENCE [LARGE SCALE GENOMIC DNA]</scope>
    <source>
        <strain evidence="4 7">Z-7982</strain>
    </source>
</reference>
<dbReference type="PANTHER" id="PTHR10245">
    <property type="entry name" value="ENDOTHELIAL DIFFERENTIATION-RELATED FACTOR 1 MULTIPROTEIN BRIDGING FACTOR 1"/>
    <property type="match status" value="1"/>
</dbReference>
<reference evidence="5 9" key="3">
    <citation type="submission" date="2018-10" db="EMBL/GenBank/DDBJ databases">
        <title>Cultivation of a novel Methanohalophilus strain from Kebrit Deep of the Red Sea and a genomic comparison of members of the genus Methanohalophilus.</title>
        <authorList>
            <person name="Guan Y."/>
            <person name="Ngugi D.K."/>
            <person name="Stingl U."/>
        </authorList>
    </citation>
    <scope>NUCLEOTIDE SEQUENCE [LARGE SCALE GENOMIC DNA]</scope>
    <source>
        <strain evidence="5 9">DSM 3094</strain>
    </source>
</reference>
<dbReference type="EMBL" id="RJJG01000001">
    <property type="protein sequence ID" value="RNI10748.1"/>
    <property type="molecule type" value="Genomic_DNA"/>
</dbReference>
<evidence type="ECO:0000256" key="1">
    <source>
        <dbReference type="ARBA" id="ARBA00023125"/>
    </source>
</evidence>
<evidence type="ECO:0000313" key="6">
    <source>
        <dbReference type="EMBL" id="SDW04926.1"/>
    </source>
</evidence>
<dbReference type="SUPFAM" id="SSF47413">
    <property type="entry name" value="lambda repressor-like DNA-binding domains"/>
    <property type="match status" value="1"/>
</dbReference>
<organism evidence="4 7">
    <name type="scientific">Methanohalophilus halophilus</name>
    <dbReference type="NCBI Taxonomy" id="2177"/>
    <lineage>
        <taxon>Archaea</taxon>
        <taxon>Methanobacteriati</taxon>
        <taxon>Methanobacteriota</taxon>
        <taxon>Stenosarchaea group</taxon>
        <taxon>Methanomicrobia</taxon>
        <taxon>Methanosarcinales</taxon>
        <taxon>Methanosarcinaceae</taxon>
        <taxon>Methanohalophilus</taxon>
    </lineage>
</organism>
<dbReference type="InterPro" id="IPR001387">
    <property type="entry name" value="Cro/C1-type_HTH"/>
</dbReference>
<dbReference type="PROSITE" id="PS50943">
    <property type="entry name" value="HTH_CROC1"/>
    <property type="match status" value="1"/>
</dbReference>